<dbReference type="CDD" id="cd17574">
    <property type="entry name" value="REC_OmpR"/>
    <property type="match status" value="2"/>
</dbReference>
<dbReference type="Pfam" id="PF00072">
    <property type="entry name" value="Response_reg"/>
    <property type="match status" value="2"/>
</dbReference>
<dbReference type="InterPro" id="IPR001610">
    <property type="entry name" value="PAC"/>
</dbReference>
<dbReference type="CDD" id="cd00130">
    <property type="entry name" value="PAS"/>
    <property type="match status" value="2"/>
</dbReference>
<dbReference type="InterPro" id="IPR001789">
    <property type="entry name" value="Sig_transdc_resp-reg_receiver"/>
</dbReference>
<protein>
    <recommendedName>
        <fullName evidence="2">histidine kinase</fullName>
        <ecNumber evidence="2">2.7.13.3</ecNumber>
    </recommendedName>
</protein>
<dbReference type="InterPro" id="IPR000014">
    <property type="entry name" value="PAS"/>
</dbReference>
<name>A0ABT1VTV2_9PROT</name>
<sequence length="806" mass="88566">MPDPSSPPGSTADLAGHEGPGLGDLQALANQLPQLCWLARPDGYIFWYNERWTAYTGHDIAAMRGDGWMLVHDPAHLPRVVAGLEQCFRTGEDWEDTFPLRRHDGEWRWFLSRASASRGPDGRILRWVGSNTDVTETMHREDAVRGSERRYRSLVEAVAEIVWSTPADGEMREGEEAWMAFTGQASGELRHNGWLNVVHPDDRPATIVAWTEAVQRRGLYQIEHRIRRWDGEWRYMLGRAAPVLDDDGNLLEWVGIHSDITDRKRIEMELQAAKKAAEEANLAKSQFIANMSHELRTPLSAVIGYSEMLEEEVEDAGQPQMLPDLRKINDAARHLLSLISDVLDLSKIEANRMTLFAEEFSVDGLVRSVADTVQSLVAKKNNRLELEIGSSLGDAHTDQVKLRQCLFNLLGNAAKFTENGVIGLRASRHVHGGQDWLEFSVSDSGIGMTEEQVKKLFQRFVQADESTTRRFGGTGLGLAITRGFMQLMGGSVSVASEPGKGSCFTVRVPAALAEQAPAGPAEAEPVPVDDEKGTGADSVLVIDDDAATRDLLTRFLEREGFPVRSAADGRSGLAMAKALRPRVVLLDVMMPQMDGWSVLTAMRGDPELSGTPVVMISFVHEEGLAASLGADDYLVKPIGWSDLSRAMEPYRHRTGNGDILVVDDDADARTRVSTMLARAGFGTREAPNGVAALEEVEARAPAIVLLDLMMPEMDGFEFLRRLRGEPRWNEVSVIVLSAKDITPQDLERLRGVERVINKGTTSLRELAQQLRGINRPAAPHAKGADIDPRQGGPAADAKPAPEGASA</sequence>
<dbReference type="SMART" id="SM00387">
    <property type="entry name" value="HATPase_c"/>
    <property type="match status" value="1"/>
</dbReference>
<dbReference type="PROSITE" id="PS50113">
    <property type="entry name" value="PAC"/>
    <property type="match status" value="2"/>
</dbReference>
<feature type="domain" description="Histidine kinase" evidence="8">
    <location>
        <begin position="290"/>
        <end position="512"/>
    </location>
</feature>
<evidence type="ECO:0000256" key="2">
    <source>
        <dbReference type="ARBA" id="ARBA00012438"/>
    </source>
</evidence>
<dbReference type="PANTHER" id="PTHR43047">
    <property type="entry name" value="TWO-COMPONENT HISTIDINE PROTEIN KINASE"/>
    <property type="match status" value="1"/>
</dbReference>
<dbReference type="EMBL" id="JAMZEJ010000002">
    <property type="protein sequence ID" value="MCQ8239749.1"/>
    <property type="molecule type" value="Genomic_DNA"/>
</dbReference>
<dbReference type="InterPro" id="IPR011006">
    <property type="entry name" value="CheY-like_superfamily"/>
</dbReference>
<dbReference type="InterPro" id="IPR036890">
    <property type="entry name" value="HATPase_C_sf"/>
</dbReference>
<dbReference type="CDD" id="cd16922">
    <property type="entry name" value="HATPase_EvgS-ArcB-TorS-like"/>
    <property type="match status" value="1"/>
</dbReference>
<dbReference type="SMART" id="SM00388">
    <property type="entry name" value="HisKA"/>
    <property type="match status" value="1"/>
</dbReference>
<proteinExistence type="predicted"/>
<evidence type="ECO:0000259" key="11">
    <source>
        <dbReference type="PROSITE" id="PS50113"/>
    </source>
</evidence>
<dbReference type="Pfam" id="PF02518">
    <property type="entry name" value="HATPase_c"/>
    <property type="match status" value="1"/>
</dbReference>
<dbReference type="InterPro" id="IPR003661">
    <property type="entry name" value="HisK_dim/P_dom"/>
</dbReference>
<organism evidence="12 13">
    <name type="scientific">Rhizosaccharibacter radicis</name>
    <dbReference type="NCBI Taxonomy" id="2782605"/>
    <lineage>
        <taxon>Bacteria</taxon>
        <taxon>Pseudomonadati</taxon>
        <taxon>Pseudomonadota</taxon>
        <taxon>Alphaproteobacteria</taxon>
        <taxon>Acetobacterales</taxon>
        <taxon>Acetobacteraceae</taxon>
        <taxon>Rhizosaccharibacter</taxon>
    </lineage>
</organism>
<feature type="region of interest" description="Disordered" evidence="7">
    <location>
        <begin position="773"/>
        <end position="806"/>
    </location>
</feature>
<feature type="domain" description="Response regulatory" evidence="9">
    <location>
        <begin position="538"/>
        <end position="651"/>
    </location>
</feature>
<comment type="caution">
    <text evidence="12">The sequence shown here is derived from an EMBL/GenBank/DDBJ whole genome shotgun (WGS) entry which is preliminary data.</text>
</comment>
<dbReference type="InterPro" id="IPR013655">
    <property type="entry name" value="PAS_fold_3"/>
</dbReference>
<dbReference type="SMART" id="SM00086">
    <property type="entry name" value="PAC"/>
    <property type="match status" value="2"/>
</dbReference>
<evidence type="ECO:0000259" key="8">
    <source>
        <dbReference type="PROSITE" id="PS50109"/>
    </source>
</evidence>
<dbReference type="SMART" id="SM00091">
    <property type="entry name" value="PAS"/>
    <property type="match status" value="2"/>
</dbReference>
<dbReference type="InterPro" id="IPR003594">
    <property type="entry name" value="HATPase_dom"/>
</dbReference>
<evidence type="ECO:0000313" key="12">
    <source>
        <dbReference type="EMBL" id="MCQ8239749.1"/>
    </source>
</evidence>
<dbReference type="PROSITE" id="PS50112">
    <property type="entry name" value="PAS"/>
    <property type="match status" value="1"/>
</dbReference>
<evidence type="ECO:0000256" key="7">
    <source>
        <dbReference type="SAM" id="MobiDB-lite"/>
    </source>
</evidence>
<accession>A0ABT1VTV2</accession>
<evidence type="ECO:0000256" key="6">
    <source>
        <dbReference type="PROSITE-ProRule" id="PRU00169"/>
    </source>
</evidence>
<evidence type="ECO:0000256" key="1">
    <source>
        <dbReference type="ARBA" id="ARBA00000085"/>
    </source>
</evidence>
<dbReference type="SUPFAM" id="SSF47384">
    <property type="entry name" value="Homodimeric domain of signal transducing histidine kinase"/>
    <property type="match status" value="1"/>
</dbReference>
<gene>
    <name evidence="12" type="ORF">NFI88_02695</name>
</gene>
<evidence type="ECO:0000259" key="9">
    <source>
        <dbReference type="PROSITE" id="PS50110"/>
    </source>
</evidence>
<evidence type="ECO:0000313" key="13">
    <source>
        <dbReference type="Proteomes" id="UP001524547"/>
    </source>
</evidence>
<dbReference type="PROSITE" id="PS50110">
    <property type="entry name" value="RESPONSE_REGULATORY"/>
    <property type="match status" value="2"/>
</dbReference>
<feature type="domain" description="Response regulatory" evidence="9">
    <location>
        <begin position="658"/>
        <end position="773"/>
    </location>
</feature>
<dbReference type="PRINTS" id="PR00344">
    <property type="entry name" value="BCTRLSENSOR"/>
</dbReference>
<dbReference type="InterPro" id="IPR035965">
    <property type="entry name" value="PAS-like_dom_sf"/>
</dbReference>
<feature type="modified residue" description="4-aspartylphosphate" evidence="6">
    <location>
        <position position="707"/>
    </location>
</feature>
<dbReference type="Gene3D" id="1.10.287.130">
    <property type="match status" value="1"/>
</dbReference>
<evidence type="ECO:0000256" key="4">
    <source>
        <dbReference type="ARBA" id="ARBA00022679"/>
    </source>
</evidence>
<dbReference type="Gene3D" id="3.40.50.2300">
    <property type="match status" value="2"/>
</dbReference>
<dbReference type="InterPro" id="IPR000700">
    <property type="entry name" value="PAS-assoc_C"/>
</dbReference>
<evidence type="ECO:0000259" key="10">
    <source>
        <dbReference type="PROSITE" id="PS50112"/>
    </source>
</evidence>
<dbReference type="SUPFAM" id="SSF55874">
    <property type="entry name" value="ATPase domain of HSP90 chaperone/DNA topoisomerase II/histidine kinase"/>
    <property type="match status" value="1"/>
</dbReference>
<dbReference type="EC" id="2.7.13.3" evidence="2"/>
<reference evidence="12 13" key="1">
    <citation type="submission" date="2022-06" db="EMBL/GenBank/DDBJ databases">
        <title>Rhizosaccharibacter gen. nov. sp. nov. KSS12, endophytic bacteria isolated from sugarcane.</title>
        <authorList>
            <person name="Pitiwittayakul N."/>
        </authorList>
    </citation>
    <scope>NUCLEOTIDE SEQUENCE [LARGE SCALE GENOMIC DNA]</scope>
    <source>
        <strain evidence="12 13">KSS12</strain>
    </source>
</reference>
<dbReference type="SUPFAM" id="SSF52172">
    <property type="entry name" value="CheY-like"/>
    <property type="match status" value="2"/>
</dbReference>
<dbReference type="Pfam" id="PF00512">
    <property type="entry name" value="HisKA"/>
    <property type="match status" value="1"/>
</dbReference>
<feature type="modified residue" description="4-aspartylphosphate" evidence="6">
    <location>
        <position position="587"/>
    </location>
</feature>
<dbReference type="SMART" id="SM00448">
    <property type="entry name" value="REC"/>
    <property type="match status" value="2"/>
</dbReference>
<dbReference type="PROSITE" id="PS50109">
    <property type="entry name" value="HIS_KIN"/>
    <property type="match status" value="1"/>
</dbReference>
<keyword evidence="13" id="KW-1185">Reference proteome</keyword>
<dbReference type="Pfam" id="PF08447">
    <property type="entry name" value="PAS_3"/>
    <property type="match status" value="2"/>
</dbReference>
<dbReference type="PANTHER" id="PTHR43047:SF72">
    <property type="entry name" value="OSMOSENSING HISTIDINE PROTEIN KINASE SLN1"/>
    <property type="match status" value="1"/>
</dbReference>
<feature type="domain" description="PAC" evidence="11">
    <location>
        <begin position="220"/>
        <end position="272"/>
    </location>
</feature>
<dbReference type="NCBIfam" id="TIGR00229">
    <property type="entry name" value="sensory_box"/>
    <property type="match status" value="2"/>
</dbReference>
<dbReference type="InterPro" id="IPR004358">
    <property type="entry name" value="Sig_transdc_His_kin-like_C"/>
</dbReference>
<dbReference type="InterPro" id="IPR005467">
    <property type="entry name" value="His_kinase_dom"/>
</dbReference>
<dbReference type="InterPro" id="IPR036097">
    <property type="entry name" value="HisK_dim/P_sf"/>
</dbReference>
<keyword evidence="3 6" id="KW-0597">Phosphoprotein</keyword>
<dbReference type="SUPFAM" id="SSF55785">
    <property type="entry name" value="PYP-like sensor domain (PAS domain)"/>
    <property type="match status" value="2"/>
</dbReference>
<dbReference type="Proteomes" id="UP001524547">
    <property type="component" value="Unassembled WGS sequence"/>
</dbReference>
<dbReference type="Gene3D" id="3.30.565.10">
    <property type="entry name" value="Histidine kinase-like ATPase, C-terminal domain"/>
    <property type="match status" value="1"/>
</dbReference>
<evidence type="ECO:0000256" key="3">
    <source>
        <dbReference type="ARBA" id="ARBA00022553"/>
    </source>
</evidence>
<feature type="domain" description="PAS" evidence="10">
    <location>
        <begin position="147"/>
        <end position="217"/>
    </location>
</feature>
<evidence type="ECO:0000256" key="5">
    <source>
        <dbReference type="ARBA" id="ARBA00022777"/>
    </source>
</evidence>
<comment type="catalytic activity">
    <reaction evidence="1">
        <text>ATP + protein L-histidine = ADP + protein N-phospho-L-histidine.</text>
        <dbReference type="EC" id="2.7.13.3"/>
    </reaction>
</comment>
<dbReference type="RefSeq" id="WP_422918500.1">
    <property type="nucleotide sequence ID" value="NZ_JAMZEJ010000002.1"/>
</dbReference>
<dbReference type="Gene3D" id="3.30.450.20">
    <property type="entry name" value="PAS domain"/>
    <property type="match status" value="2"/>
</dbReference>
<keyword evidence="4" id="KW-0808">Transferase</keyword>
<keyword evidence="5" id="KW-0418">Kinase</keyword>
<dbReference type="CDD" id="cd00082">
    <property type="entry name" value="HisKA"/>
    <property type="match status" value="1"/>
</dbReference>
<feature type="domain" description="PAC" evidence="11">
    <location>
        <begin position="94"/>
        <end position="146"/>
    </location>
</feature>